<evidence type="ECO:0000313" key="2">
    <source>
        <dbReference type="RefSeq" id="XP_023586800.1"/>
    </source>
</evidence>
<organism evidence="1 2">
    <name type="scientific">Trichechus manatus latirostris</name>
    <name type="common">Florida manatee</name>
    <dbReference type="NCBI Taxonomy" id="127582"/>
    <lineage>
        <taxon>Eukaryota</taxon>
        <taxon>Metazoa</taxon>
        <taxon>Chordata</taxon>
        <taxon>Craniata</taxon>
        <taxon>Vertebrata</taxon>
        <taxon>Euteleostomi</taxon>
        <taxon>Mammalia</taxon>
        <taxon>Eutheria</taxon>
        <taxon>Afrotheria</taxon>
        <taxon>Sirenia</taxon>
        <taxon>Trichechidae</taxon>
        <taxon>Trichechus</taxon>
    </lineage>
</organism>
<dbReference type="CTD" id="388324"/>
<dbReference type="Pfam" id="PF15142">
    <property type="entry name" value="INCA1"/>
    <property type="match status" value="1"/>
</dbReference>
<dbReference type="PANTHER" id="PTHR37341:SF1">
    <property type="entry name" value="PROTEIN INCA1"/>
    <property type="match status" value="1"/>
</dbReference>
<dbReference type="GO" id="GO:0004861">
    <property type="term" value="F:cyclin-dependent protein serine/threonine kinase inhibitor activity"/>
    <property type="evidence" value="ECO:0007669"/>
    <property type="project" value="TreeGrafter"/>
</dbReference>
<dbReference type="AlphaFoldDB" id="A0A2Y9QTT6"/>
<dbReference type="GeneID" id="101361007"/>
<dbReference type="InterPro" id="IPR026238">
    <property type="entry name" value="INCA1"/>
</dbReference>
<keyword evidence="1" id="KW-1185">Reference proteome</keyword>
<dbReference type="RefSeq" id="XP_023586800.1">
    <property type="nucleotide sequence ID" value="XM_023731032.1"/>
</dbReference>
<reference evidence="2" key="1">
    <citation type="submission" date="2025-08" db="UniProtKB">
        <authorList>
            <consortium name="RefSeq"/>
        </authorList>
    </citation>
    <scope>IDENTIFICATION</scope>
</reference>
<protein>
    <submittedName>
        <fullName evidence="2">Protein INCA1 isoform X2</fullName>
    </submittedName>
</protein>
<gene>
    <name evidence="2" type="primary">INCA1</name>
</gene>
<dbReference type="PANTHER" id="PTHR37341">
    <property type="entry name" value="PROTEIN INCA1"/>
    <property type="match status" value="1"/>
</dbReference>
<evidence type="ECO:0000313" key="1">
    <source>
        <dbReference type="Proteomes" id="UP000248480"/>
    </source>
</evidence>
<accession>A0A2Y9QTT6</accession>
<dbReference type="Proteomes" id="UP000248480">
    <property type="component" value="Unplaced"/>
</dbReference>
<dbReference type="GO" id="GO:0030332">
    <property type="term" value="F:cyclin binding"/>
    <property type="evidence" value="ECO:0007669"/>
    <property type="project" value="TreeGrafter"/>
</dbReference>
<dbReference type="GO" id="GO:0008285">
    <property type="term" value="P:negative regulation of cell population proliferation"/>
    <property type="evidence" value="ECO:0007669"/>
    <property type="project" value="TreeGrafter"/>
</dbReference>
<dbReference type="PRINTS" id="PR02102">
    <property type="entry name" value="PROTEININCA1"/>
</dbReference>
<proteinExistence type="predicted"/>
<name>A0A2Y9QTT6_TRIMA</name>
<sequence length="244" mass="27688">MIPFLLIFPKPRRKLSPAIQPSPVMQVPEDGDNFIPFAKCSRVVSRSPPPSLPSQDLRMMPQRYGDIFWENLSQRPSSIWMEEQYIPPMLGLPPPEMLCRRKRRKPRLAGVQQGPGGTPARVKAVTYHLEDLRRRQGIIDELKKAQWSSSGATSEPLVFGEEGPGFLDTTEYPDLEEERAACLREEDHFLTPGRAQLLWSPWSPLGQESSCLSRGQSFLASYGTVTASRRQLYGPWGMEFESEE</sequence>
<dbReference type="GO" id="GO:0005737">
    <property type="term" value="C:cytoplasm"/>
    <property type="evidence" value="ECO:0007669"/>
    <property type="project" value="TreeGrafter"/>
</dbReference>